<organism evidence="3 6">
    <name type="scientific">Bradyrhizobium zhengyangense</name>
    <dbReference type="NCBI Taxonomy" id="2911009"/>
    <lineage>
        <taxon>Bacteria</taxon>
        <taxon>Pseudomonadati</taxon>
        <taxon>Pseudomonadota</taxon>
        <taxon>Alphaproteobacteria</taxon>
        <taxon>Hyphomicrobiales</taxon>
        <taxon>Nitrobacteraceae</taxon>
        <taxon>Bradyrhizobium</taxon>
    </lineage>
</organism>
<feature type="domain" description="DUF4142" evidence="2">
    <location>
        <begin position="17"/>
        <end position="96"/>
    </location>
</feature>
<dbReference type="EMBL" id="JAKLUA010000015">
    <property type="protein sequence ID" value="MCG2671658.1"/>
    <property type="molecule type" value="Genomic_DNA"/>
</dbReference>
<comment type="caution">
    <text evidence="3">The sequence shown here is derived from an EMBL/GenBank/DDBJ whole genome shotgun (WGS) entry which is preliminary data.</text>
</comment>
<gene>
    <name evidence="4" type="ORF">L6637_32360</name>
    <name evidence="3" type="ORF">L6654_29455</name>
</gene>
<dbReference type="EMBL" id="JAKLTY010000023">
    <property type="protein sequence ID" value="MCG2630766.1"/>
    <property type="molecule type" value="Genomic_DNA"/>
</dbReference>
<reference evidence="3" key="1">
    <citation type="submission" date="2022-01" db="EMBL/GenBank/DDBJ databases">
        <title>Genome sequnece data of strain Bradyrhizobium sp. nov.</title>
        <authorList>
            <person name="Zhang J."/>
        </authorList>
    </citation>
    <scope>NUCLEOTIDE SEQUENCE</scope>
    <source>
        <strain evidence="4">WYCCWR 12774</strain>
        <strain evidence="3">WYCCWR 13023</strain>
    </source>
</reference>
<protein>
    <submittedName>
        <fullName evidence="3">DUF4142 domain-containing protein</fullName>
    </submittedName>
</protein>
<dbReference type="InterPro" id="IPR025419">
    <property type="entry name" value="DUF4142"/>
</dbReference>
<evidence type="ECO:0000313" key="3">
    <source>
        <dbReference type="EMBL" id="MCG2630766.1"/>
    </source>
</evidence>
<keyword evidence="5" id="KW-1185">Reference proteome</keyword>
<dbReference type="Proteomes" id="UP001139012">
    <property type="component" value="Unassembled WGS sequence"/>
</dbReference>
<accession>A0A9X1UB72</accession>
<evidence type="ECO:0000313" key="4">
    <source>
        <dbReference type="EMBL" id="MCG2671658.1"/>
    </source>
</evidence>
<dbReference type="AlphaFoldDB" id="A0A9X1UB72"/>
<evidence type="ECO:0000313" key="6">
    <source>
        <dbReference type="Proteomes" id="UP001139054"/>
    </source>
</evidence>
<evidence type="ECO:0000313" key="5">
    <source>
        <dbReference type="Proteomes" id="UP001139012"/>
    </source>
</evidence>
<sequence length="108" mass="11621">MTIAGASAAPQGKASKHDQHFLVEAIQGDLSEVKVGQLAQQKAQSDQAKQFGKMLEQDHSDNLNQAQQLADAQGVQAPSEPNSEQKAIYDKLNGLPARNSMPPSRVAW</sequence>
<dbReference type="InterPro" id="IPR012347">
    <property type="entry name" value="Ferritin-like"/>
</dbReference>
<dbReference type="Proteomes" id="UP001139054">
    <property type="component" value="Unassembled WGS sequence"/>
</dbReference>
<evidence type="ECO:0000256" key="1">
    <source>
        <dbReference type="SAM" id="MobiDB-lite"/>
    </source>
</evidence>
<feature type="region of interest" description="Disordered" evidence="1">
    <location>
        <begin position="66"/>
        <end position="108"/>
    </location>
</feature>
<proteinExistence type="predicted"/>
<dbReference type="Gene3D" id="1.20.1260.10">
    <property type="match status" value="1"/>
</dbReference>
<evidence type="ECO:0000259" key="2">
    <source>
        <dbReference type="Pfam" id="PF13628"/>
    </source>
</evidence>
<dbReference type="Pfam" id="PF13628">
    <property type="entry name" value="DUF4142"/>
    <property type="match status" value="1"/>
</dbReference>
<name>A0A9X1UB72_9BRAD</name>